<name>A0AAD5XVW3_9FUNG</name>
<dbReference type="PANTHER" id="PTHR15555:SF0">
    <property type="entry name" value="ZINC FINGER HIT DOMAIN-CONTAINING PROTEIN 2"/>
    <property type="match status" value="1"/>
</dbReference>
<protein>
    <submittedName>
        <fullName evidence="2">Uncharacterized protein</fullName>
    </submittedName>
</protein>
<reference evidence="2" key="1">
    <citation type="submission" date="2020-05" db="EMBL/GenBank/DDBJ databases">
        <title>Phylogenomic resolution of chytrid fungi.</title>
        <authorList>
            <person name="Stajich J.E."/>
            <person name="Amses K."/>
            <person name="Simmons R."/>
            <person name="Seto K."/>
            <person name="Myers J."/>
            <person name="Bonds A."/>
            <person name="Quandt C.A."/>
            <person name="Barry K."/>
            <person name="Liu P."/>
            <person name="Grigoriev I."/>
            <person name="Longcore J.E."/>
            <person name="James T.Y."/>
        </authorList>
    </citation>
    <scope>NUCLEOTIDE SEQUENCE</scope>
    <source>
        <strain evidence="2">JEL0379</strain>
    </source>
</reference>
<evidence type="ECO:0000313" key="2">
    <source>
        <dbReference type="EMBL" id="KAJ3185107.1"/>
    </source>
</evidence>
<feature type="region of interest" description="Disordered" evidence="1">
    <location>
        <begin position="294"/>
        <end position="315"/>
    </location>
</feature>
<organism evidence="2 3">
    <name type="scientific">Geranomyces variabilis</name>
    <dbReference type="NCBI Taxonomy" id="109894"/>
    <lineage>
        <taxon>Eukaryota</taxon>
        <taxon>Fungi</taxon>
        <taxon>Fungi incertae sedis</taxon>
        <taxon>Chytridiomycota</taxon>
        <taxon>Chytridiomycota incertae sedis</taxon>
        <taxon>Chytridiomycetes</taxon>
        <taxon>Spizellomycetales</taxon>
        <taxon>Powellomycetaceae</taxon>
        <taxon>Geranomyces</taxon>
    </lineage>
</organism>
<accession>A0AAD5XVW3</accession>
<proteinExistence type="predicted"/>
<keyword evidence="3" id="KW-1185">Reference proteome</keyword>
<dbReference type="PANTHER" id="PTHR15555">
    <property type="entry name" value="ZINC FINGER HIT DOMAIN CONTAINING PROTEIN 2 PROTEIN FON -RELATED"/>
    <property type="match status" value="1"/>
</dbReference>
<dbReference type="InterPro" id="IPR039646">
    <property type="entry name" value="ZNHIT2"/>
</dbReference>
<dbReference type="Proteomes" id="UP001212152">
    <property type="component" value="Unassembled WGS sequence"/>
</dbReference>
<comment type="caution">
    <text evidence="2">The sequence shown here is derived from an EMBL/GenBank/DDBJ whole genome shotgun (WGS) entry which is preliminary data.</text>
</comment>
<feature type="compositionally biased region" description="Basic and acidic residues" evidence="1">
    <location>
        <begin position="41"/>
        <end position="50"/>
    </location>
</feature>
<feature type="compositionally biased region" description="Acidic residues" evidence="1">
    <location>
        <begin position="59"/>
        <end position="72"/>
    </location>
</feature>
<sequence>MSEMQSPKHASCTESFYKDSIKAELDGHKIAPTERTRMLQILRKFERENDQTAGKNNNEDEDDDDDDDEEDDYVPDLAERLEAIDLQTADTDTILSKLTPAERAEFEASLRAGADAIRGYVDIWTPWWWNDSIQDGGGSGETTPLIRLMDGTTPAGETELKTDTRPLVLSGLKSLRSLIAGEPDESLMFNLVDLVGGYAFMSRFLNGDWEEDPVEGARIMWDVSRVVGSEQPFAFTGVHDALASLKMRMMQNESYGITAHTTALSLADISRILSSPQNVLSALSDAHNVFTAAHTSPTSNANSTSPSPPPPPLIPRAMRRRAFASAKKLYFYLCLLNESTAAGGGVGGGDALLPVLKAAVDVELSLVQREIVEMEDGVKAAVGARRRVPRGPLVQEI</sequence>
<dbReference type="AlphaFoldDB" id="A0AAD5XVW3"/>
<dbReference type="EMBL" id="JADGJQ010000002">
    <property type="protein sequence ID" value="KAJ3185107.1"/>
    <property type="molecule type" value="Genomic_DNA"/>
</dbReference>
<evidence type="ECO:0000256" key="1">
    <source>
        <dbReference type="SAM" id="MobiDB-lite"/>
    </source>
</evidence>
<feature type="compositionally biased region" description="Low complexity" evidence="1">
    <location>
        <begin position="294"/>
        <end position="305"/>
    </location>
</feature>
<evidence type="ECO:0000313" key="3">
    <source>
        <dbReference type="Proteomes" id="UP001212152"/>
    </source>
</evidence>
<feature type="region of interest" description="Disordered" evidence="1">
    <location>
        <begin position="41"/>
        <end position="72"/>
    </location>
</feature>
<gene>
    <name evidence="2" type="ORF">HDU87_002673</name>
</gene>